<keyword evidence="1" id="KW-0614">Plasmid</keyword>
<accession>L0BAH1</accession>
<protein>
    <submittedName>
        <fullName evidence="1">Plasmid stabilization system, antitoxin protein RelB</fullName>
    </submittedName>
</protein>
<reference evidence="1" key="1">
    <citation type="journal article" date="2013" name="PLoS ONE">
        <title>Insights into dynamics of mobile genetic elements in hyperthermophilic environments from five new thermococcus plasmids.</title>
        <authorList>
            <person name="Krupovic M."/>
            <person name="Gonnet M."/>
            <person name="Hania W.B."/>
            <person name="Forterre P."/>
            <person name="Erauso G."/>
        </authorList>
    </citation>
    <scope>NUCLEOTIDE SEQUENCE</scope>
    <source>
        <plasmid evidence="1">pEXT9a</plasmid>
    </source>
</reference>
<gene>
    <name evidence="1" type="ORF">e9a-4</name>
</gene>
<organism evidence="1">
    <name type="scientific">Thermococcus sp. EXT9</name>
    <dbReference type="NCBI Taxonomy" id="1197732"/>
    <lineage>
        <taxon>Archaea</taxon>
        <taxon>Methanobacteriati</taxon>
        <taxon>Methanobacteriota</taxon>
        <taxon>Thermococci</taxon>
        <taxon>Thermococcales</taxon>
        <taxon>Thermococcaceae</taxon>
        <taxon>Thermococcus</taxon>
    </lineage>
</organism>
<dbReference type="AlphaFoldDB" id="L0BAH1"/>
<evidence type="ECO:0000313" key="1">
    <source>
        <dbReference type="EMBL" id="AFZ84276.1"/>
    </source>
</evidence>
<sequence length="79" mass="9158">MSEVVNPYVLLQKIDHIERELEDLKVMLLKMVAEDLPEEEIDEETLKAFEKDLKDMIEGKVEVLSADEAIKLLSEEIKD</sequence>
<dbReference type="EMBL" id="JQ661331">
    <property type="protein sequence ID" value="AFZ84276.1"/>
    <property type="molecule type" value="Genomic_DNA"/>
</dbReference>
<geneLocation type="plasmid" evidence="1">
    <name>pEXT9a</name>
</geneLocation>
<proteinExistence type="predicted"/>
<name>L0BAH1_9EURY</name>